<feature type="domain" description="Histone deacetylase interacting" evidence="6">
    <location>
        <begin position="867"/>
        <end position="968"/>
    </location>
</feature>
<keyword evidence="2" id="KW-0678">Repressor</keyword>
<evidence type="ECO:0000313" key="8">
    <source>
        <dbReference type="Proteomes" id="UP001360953"/>
    </source>
</evidence>
<evidence type="ECO:0000256" key="5">
    <source>
        <dbReference type="SAM" id="MobiDB-lite"/>
    </source>
</evidence>
<feature type="compositionally biased region" description="Low complexity" evidence="5">
    <location>
        <begin position="41"/>
        <end position="50"/>
    </location>
</feature>
<dbReference type="GeneID" id="92030911"/>
<dbReference type="SUPFAM" id="SSF47762">
    <property type="entry name" value="PAH2 domain"/>
    <property type="match status" value="3"/>
</dbReference>
<dbReference type="InterPro" id="IPR036600">
    <property type="entry name" value="PAH_sf"/>
</dbReference>
<evidence type="ECO:0000256" key="3">
    <source>
        <dbReference type="ARBA" id="ARBA00023242"/>
    </source>
</evidence>
<dbReference type="PANTHER" id="PTHR12346:SF0">
    <property type="entry name" value="SIN3A, ISOFORM G"/>
    <property type="match status" value="1"/>
</dbReference>
<evidence type="ECO:0000256" key="1">
    <source>
        <dbReference type="ARBA" id="ARBA00004123"/>
    </source>
</evidence>
<accession>A0ABR1M491</accession>
<dbReference type="Gene3D" id="1.20.1160.11">
    <property type="entry name" value="Paired amphipathic helix"/>
    <property type="match status" value="3"/>
</dbReference>
<feature type="compositionally biased region" description="Basic and acidic residues" evidence="5">
    <location>
        <begin position="141"/>
        <end position="181"/>
    </location>
</feature>
<keyword evidence="8" id="KW-1185">Reference proteome</keyword>
<evidence type="ECO:0000256" key="4">
    <source>
        <dbReference type="PROSITE-ProRule" id="PRU00810"/>
    </source>
</evidence>
<reference evidence="7 8" key="1">
    <citation type="submission" date="2024-04" db="EMBL/GenBank/DDBJ databases">
        <title>Phyllosticta paracitricarpa is synonymous to the EU quarantine fungus P. citricarpa based on phylogenomic analyses.</title>
        <authorList>
            <consortium name="Lawrence Berkeley National Laboratory"/>
            <person name="Van ingen-buijs V.A."/>
            <person name="Van westerhoven A.C."/>
            <person name="Haridas S."/>
            <person name="Skiadas P."/>
            <person name="Martin F."/>
            <person name="Groenewald J.Z."/>
            <person name="Crous P.W."/>
            <person name="Seidl M.F."/>
        </authorList>
    </citation>
    <scope>NUCLEOTIDE SEQUENCE [LARGE SCALE GENOMIC DNA]</scope>
    <source>
        <strain evidence="7 8">CPC 17464</strain>
    </source>
</reference>
<feature type="region of interest" description="Disordered" evidence="5">
    <location>
        <begin position="1150"/>
        <end position="1241"/>
    </location>
</feature>
<feature type="region of interest" description="Disordered" evidence="5">
    <location>
        <begin position="741"/>
        <end position="765"/>
    </location>
</feature>
<evidence type="ECO:0000313" key="7">
    <source>
        <dbReference type="EMBL" id="KAK7540931.1"/>
    </source>
</evidence>
<dbReference type="InterPro" id="IPR039774">
    <property type="entry name" value="Sin3-like"/>
</dbReference>
<sequence>MNPANRESWPPSHAQGGAGASQNNEQAQAHASRPMGGFGSNPPNQQPPQQVSAQGGGTVLPPPNAPFFSPNQQSGHNLPGLAGLNQSSQASPAQTSRLTPSSQDPGVGPQAHQAAPQGPGYSLPGIGQIQQQQLAHGSQENTERGRDIRDDRRAEEAVMQEHRDREIQERQQAEQATHENHAGSVHLHQPVAVGPQVRAMHGPNGILGNSSQMGPNSLPSSMAGPNGPAAIFGSGPGQQQNDGGPRMQHPVQGAQQSLMVPFGGPPGMQQSLAMGQGQQPILNDALSYLDQVKVQFHDHPDVYNKFLDIMKDFKSGAIDTPGVIERVSTLFAGHPNLIQGFNTFLPPGYKIECGTGGDPNAIRVTTPMGTTVSSMPVPRPLSNPRSVPVNGDGANNAEKQFYEANSRGPIAAWAQQSSTQQPQAQQQPQQQGAGAADVFSPSRPVGQAHFPPQQGQSNQAPISPDMHVREQQQAAMTAAALAHQQEQRGVSQLSNAVSAATGMLNRPDLMSAPGGVPNQMGGQNMNGVGPMGQQAGAPAGLDKKGPVEFNHAISYVNKIKNRFATQPDIYKQFLEILQTYQRESKPIQDVYAQVTQLFNSAPDLLEDFKQFLPESAAQHRAAQARQQAEEQYMFSNVRGEPGGTPQMHHTPRNEQGPGRLPPVGNFAPTPSASRDNKRKRGDRQGTVASSTVMPTSMPTDGPAGGQRGGLPLGTGMAKTSNPPCPLAAFTAAQSSLMHFPSKRPKQHGAKQPGIADGPAVSPTLTPAPPEPLPPTTTLAAQSDELAFFDRVKKYISNKNTMNEFLKLCNLFSNDLIDKSLLLHRAQSFIGGNPELMNWFRKFLEFEKEEDKLENRPKPPSGRVALSNCRGLGPSYRQLPRAEKMRPCSGRDELCHSVLNDEWASHPTWASEDSGFVAHRKNQFEEGLHRIEEERHDYDHTIEACVRTIQQLEPIAQQLINMSPEERIAFKLPPNLGGQSETIFKRVIYKIYNRERGNAVIEHLFATPYTVIPVLLNRMKQKLEEWKAAQREWEKVWREQTQRIFWKSLDHQSASAKAADKRQFQAKTLQNEIQVKYEEQKRQREVQGLPVPKYQFEYSFGDVDVLLDASRLLLMHAENSNSAESHRLYTFVKEFVPLFFGLDAQKFDHAIGSPQSDYTDDEMGGTEEPSRRGYKVNGKNQDLRRGVLDPGRSGKTSRKDADDSVASGSRGSTPEAGSAGDEEMADDAEAPQTSNVNSDRWLEHPIDGNIMDVQDIAPDCPYRRDTYNMYCNLPIYCFFRMFVILYERLANLKRNEDQVHELVERAQQTKPALDLNLIDKRPEDFFRDTSPTANFYQQVLEMFMDQIKGEIELGQIEETLRRYYLQTGWQLYSFDKLLSSLVRFAIALLSSDSKDKTYDIYQLFRKDRALEETTHDAELNYRRTVEKYSKDGDVYKIIYNKPNSIARVMIFKREEPTFDAKQASHEQKWRAYLSSYTRIAPTEGVPHGRVRWPVLRRDIPGDDEDHEERFDEINRSQESLVIRISLERFHIVFEPGSFEYLVKNDRARSGGKDGAAEMEQVKENRSNLAHEKLVMNNAWMKDLDKDVVDSRKAKFVKLVESGSKAADGEPKGDDDVEMTSS</sequence>
<feature type="region of interest" description="Disordered" evidence="5">
    <location>
        <begin position="636"/>
        <end position="703"/>
    </location>
</feature>
<organism evidence="7 8">
    <name type="scientific">Phyllosticta citribraziliensis</name>
    <dbReference type="NCBI Taxonomy" id="989973"/>
    <lineage>
        <taxon>Eukaryota</taxon>
        <taxon>Fungi</taxon>
        <taxon>Dikarya</taxon>
        <taxon>Ascomycota</taxon>
        <taxon>Pezizomycotina</taxon>
        <taxon>Dothideomycetes</taxon>
        <taxon>Dothideomycetes incertae sedis</taxon>
        <taxon>Botryosphaeriales</taxon>
        <taxon>Phyllostictaceae</taxon>
        <taxon>Phyllosticta</taxon>
    </lineage>
</organism>
<dbReference type="Pfam" id="PF16879">
    <property type="entry name" value="Sin3a_C"/>
    <property type="match status" value="1"/>
</dbReference>
<dbReference type="InterPro" id="IPR013194">
    <property type="entry name" value="HDAC_interact_dom"/>
</dbReference>
<protein>
    <recommendedName>
        <fullName evidence="6">Histone deacetylase interacting domain-containing protein</fullName>
    </recommendedName>
</protein>
<comment type="caution">
    <text evidence="7">The sequence shown here is derived from an EMBL/GenBank/DDBJ whole genome shotgun (WGS) entry which is preliminary data.</text>
</comment>
<dbReference type="Pfam" id="PF02671">
    <property type="entry name" value="PAH"/>
    <property type="match status" value="3"/>
</dbReference>
<feature type="region of interest" description="Disordered" evidence="5">
    <location>
        <begin position="1"/>
        <end position="184"/>
    </location>
</feature>
<feature type="compositionally biased region" description="Acidic residues" evidence="5">
    <location>
        <begin position="1219"/>
        <end position="1228"/>
    </location>
</feature>
<feature type="compositionally biased region" description="Low complexity" evidence="5">
    <location>
        <begin position="413"/>
        <end position="436"/>
    </location>
</feature>
<feature type="compositionally biased region" description="Polar residues" evidence="5">
    <location>
        <begin position="20"/>
        <end position="29"/>
    </location>
</feature>
<keyword evidence="3 4" id="KW-0539">Nucleus</keyword>
<dbReference type="Pfam" id="PF08295">
    <property type="entry name" value="Sin3_corepress"/>
    <property type="match status" value="1"/>
</dbReference>
<feature type="region of interest" description="Disordered" evidence="5">
    <location>
        <begin position="369"/>
        <end position="395"/>
    </location>
</feature>
<gene>
    <name evidence="7" type="ORF">J3D65DRAFT_601029</name>
</gene>
<dbReference type="PROSITE" id="PS51477">
    <property type="entry name" value="PAH"/>
    <property type="match status" value="3"/>
</dbReference>
<dbReference type="InterPro" id="IPR003822">
    <property type="entry name" value="PAH"/>
</dbReference>
<feature type="compositionally biased region" description="Low complexity" evidence="5">
    <location>
        <begin position="471"/>
        <end position="484"/>
    </location>
</feature>
<name>A0ABR1M491_9PEZI</name>
<dbReference type="SMART" id="SM00761">
    <property type="entry name" value="HDAC_interact"/>
    <property type="match status" value="1"/>
</dbReference>
<feature type="compositionally biased region" description="Polar residues" evidence="5">
    <location>
        <begin position="84"/>
        <end position="104"/>
    </location>
</feature>
<feature type="compositionally biased region" description="Polar residues" evidence="5">
    <location>
        <begin position="686"/>
        <end position="698"/>
    </location>
</feature>
<evidence type="ECO:0000256" key="2">
    <source>
        <dbReference type="ARBA" id="ARBA00022491"/>
    </source>
</evidence>
<dbReference type="EMBL" id="JBBPEH010000003">
    <property type="protein sequence ID" value="KAK7540931.1"/>
    <property type="molecule type" value="Genomic_DNA"/>
</dbReference>
<dbReference type="RefSeq" id="XP_066657862.1">
    <property type="nucleotide sequence ID" value="XM_066798005.1"/>
</dbReference>
<evidence type="ECO:0000259" key="6">
    <source>
        <dbReference type="SMART" id="SM00761"/>
    </source>
</evidence>
<comment type="subcellular location">
    <subcellularLocation>
        <location evidence="1 4">Nucleus</location>
    </subcellularLocation>
</comment>
<dbReference type="PANTHER" id="PTHR12346">
    <property type="entry name" value="SIN3B-RELATED"/>
    <property type="match status" value="1"/>
</dbReference>
<dbReference type="InterPro" id="IPR031693">
    <property type="entry name" value="Sin3_C"/>
</dbReference>
<dbReference type="Proteomes" id="UP001360953">
    <property type="component" value="Unassembled WGS sequence"/>
</dbReference>
<proteinExistence type="predicted"/>
<feature type="region of interest" description="Disordered" evidence="5">
    <location>
        <begin position="1599"/>
        <end position="1620"/>
    </location>
</feature>
<feature type="region of interest" description="Disordered" evidence="5">
    <location>
        <begin position="413"/>
        <end position="494"/>
    </location>
</feature>